<organism evidence="1 2">
    <name type="scientific">Kalanchoe fedtschenkoi</name>
    <name type="common">Lavender scallops</name>
    <name type="synonym">South American air plant</name>
    <dbReference type="NCBI Taxonomy" id="63787"/>
    <lineage>
        <taxon>Eukaryota</taxon>
        <taxon>Viridiplantae</taxon>
        <taxon>Streptophyta</taxon>
        <taxon>Embryophyta</taxon>
        <taxon>Tracheophyta</taxon>
        <taxon>Spermatophyta</taxon>
        <taxon>Magnoliopsida</taxon>
        <taxon>eudicotyledons</taxon>
        <taxon>Gunneridae</taxon>
        <taxon>Pentapetalae</taxon>
        <taxon>Saxifragales</taxon>
        <taxon>Crassulaceae</taxon>
        <taxon>Kalanchoe</taxon>
    </lineage>
</organism>
<dbReference type="Proteomes" id="UP000594263">
    <property type="component" value="Unplaced"/>
</dbReference>
<accession>A0A7N0ZYL7</accession>
<protein>
    <submittedName>
        <fullName evidence="1">Uncharacterized protein</fullName>
    </submittedName>
</protein>
<dbReference type="OMA" id="TWRHETL"/>
<dbReference type="AlphaFoldDB" id="A0A7N0ZYL7"/>
<proteinExistence type="predicted"/>
<reference evidence="1" key="1">
    <citation type="submission" date="2021-01" db="UniProtKB">
        <authorList>
            <consortium name="EnsemblPlants"/>
        </authorList>
    </citation>
    <scope>IDENTIFICATION</scope>
</reference>
<evidence type="ECO:0000313" key="2">
    <source>
        <dbReference type="Proteomes" id="UP000594263"/>
    </source>
</evidence>
<sequence length="188" mass="20374">METSSRKRCREDLFESEGILRGTKRMRPDAGAMDCGCAEVDESGFDLPELLLLGMLEEPVETGEAEEDLDSVMRSFEEEIMAPATDPQPELGFLLEASDAELGLPPPAAEADKAEVADADVNVNFGEVLGFEDDLRSCDLLELGFGDLLDDGFGEVVEGLGFDDALFGNDLAVEKSEFVYRPESLPAV</sequence>
<dbReference type="EnsemblPlants" id="Kaladp0048s0852.1.v1.1">
    <property type="protein sequence ID" value="Kaladp0048s0852.1.v1.1.CDS.1"/>
    <property type="gene ID" value="Kaladp0048s0852.v1.1"/>
</dbReference>
<keyword evidence="2" id="KW-1185">Reference proteome</keyword>
<dbReference type="PANTHER" id="PTHR34539:SF19">
    <property type="entry name" value="T6J4.11 PROTEIN"/>
    <property type="match status" value="1"/>
</dbReference>
<dbReference type="PANTHER" id="PTHR34539">
    <property type="entry name" value="T6J4.11 PROTEIN"/>
    <property type="match status" value="1"/>
</dbReference>
<name>A0A7N0ZYL7_KALFE</name>
<evidence type="ECO:0000313" key="1">
    <source>
        <dbReference type="EnsemblPlants" id="Kaladp0048s0852.1.v1.1.CDS.1"/>
    </source>
</evidence>
<dbReference type="Gramene" id="Kaladp0048s0852.1.v1.1">
    <property type="protein sequence ID" value="Kaladp0048s0852.1.v1.1.CDS.1"/>
    <property type="gene ID" value="Kaladp0048s0852.v1.1"/>
</dbReference>